<proteinExistence type="predicted"/>
<gene>
    <name evidence="2" type="ORF">Pmani_029075</name>
</gene>
<evidence type="ECO:0000256" key="1">
    <source>
        <dbReference type="SAM" id="MobiDB-lite"/>
    </source>
</evidence>
<protein>
    <submittedName>
        <fullName evidence="2">Uncharacterized protein</fullName>
    </submittedName>
</protein>
<accession>A0AAE1TUU1</accession>
<name>A0AAE1TUU1_9EUCA</name>
<dbReference type="Proteomes" id="UP001292094">
    <property type="component" value="Unassembled WGS sequence"/>
</dbReference>
<feature type="region of interest" description="Disordered" evidence="1">
    <location>
        <begin position="1"/>
        <end position="58"/>
    </location>
</feature>
<feature type="compositionally biased region" description="Low complexity" evidence="1">
    <location>
        <begin position="16"/>
        <end position="29"/>
    </location>
</feature>
<organism evidence="2 3">
    <name type="scientific">Petrolisthes manimaculis</name>
    <dbReference type="NCBI Taxonomy" id="1843537"/>
    <lineage>
        <taxon>Eukaryota</taxon>
        <taxon>Metazoa</taxon>
        <taxon>Ecdysozoa</taxon>
        <taxon>Arthropoda</taxon>
        <taxon>Crustacea</taxon>
        <taxon>Multicrustacea</taxon>
        <taxon>Malacostraca</taxon>
        <taxon>Eumalacostraca</taxon>
        <taxon>Eucarida</taxon>
        <taxon>Decapoda</taxon>
        <taxon>Pleocyemata</taxon>
        <taxon>Anomura</taxon>
        <taxon>Galatheoidea</taxon>
        <taxon>Porcellanidae</taxon>
        <taxon>Petrolisthes</taxon>
    </lineage>
</organism>
<sequence length="93" mass="9922">MGCTYLCSSPPPSTPSLPTTITPLTQPPSLHTPHNPSPLTTLTSQPFTTHPSLPPYHNHHYPHPHLSLANRCGLNTGLTLVLGVGLDGSKPHH</sequence>
<reference evidence="2" key="1">
    <citation type="submission" date="2023-11" db="EMBL/GenBank/DDBJ databases">
        <title>Genome assemblies of two species of porcelain crab, Petrolisthes cinctipes and Petrolisthes manimaculis (Anomura: Porcellanidae).</title>
        <authorList>
            <person name="Angst P."/>
        </authorList>
    </citation>
    <scope>NUCLEOTIDE SEQUENCE</scope>
    <source>
        <strain evidence="2">PB745_02</strain>
        <tissue evidence="2">Gill</tissue>
    </source>
</reference>
<evidence type="ECO:0000313" key="2">
    <source>
        <dbReference type="EMBL" id="KAK4298592.1"/>
    </source>
</evidence>
<evidence type="ECO:0000313" key="3">
    <source>
        <dbReference type="Proteomes" id="UP001292094"/>
    </source>
</evidence>
<dbReference type="AlphaFoldDB" id="A0AAE1TUU1"/>
<feature type="compositionally biased region" description="Polar residues" evidence="1">
    <location>
        <begin position="32"/>
        <end position="49"/>
    </location>
</feature>
<keyword evidence="3" id="KW-1185">Reference proteome</keyword>
<dbReference type="EMBL" id="JAWZYT010003397">
    <property type="protein sequence ID" value="KAK4298592.1"/>
    <property type="molecule type" value="Genomic_DNA"/>
</dbReference>
<comment type="caution">
    <text evidence="2">The sequence shown here is derived from an EMBL/GenBank/DDBJ whole genome shotgun (WGS) entry which is preliminary data.</text>
</comment>